<dbReference type="AlphaFoldDB" id="A0A9D4X5Z4"/>
<dbReference type="PANTHER" id="PTHR33109:SF82">
    <property type="entry name" value="EPIDERMAL PATTERNING FACTOR-LIKE PROTEIN"/>
    <property type="match status" value="1"/>
</dbReference>
<sequence length="183" mass="20927">KHDAKSVYQFPKNEQNNTHLHCVSILFHLIGELNQFIVSPKGNIPQLYLTHSFIFTSNFNHHLYQHSPIFLSTNSFIMSPSRIFSLAITASFIFSLIVLLPRSGGRVLCDESGLEERKVVIGSKPPECVNKCMKCRPCMATVVVNDHDHQKKKGFKLDSSHEENDSYYLLSWKCRCGNKLFQP</sequence>
<keyword evidence="5" id="KW-0732">Signal</keyword>
<keyword evidence="8" id="KW-0812">Transmembrane</keyword>
<dbReference type="GO" id="GO:0010052">
    <property type="term" value="P:guard cell differentiation"/>
    <property type="evidence" value="ECO:0007669"/>
    <property type="project" value="UniProtKB-UniRule"/>
</dbReference>
<keyword evidence="3 7" id="KW-0217">Developmental protein</keyword>
<comment type="similarity">
    <text evidence="2 7">Belongs to the plant cysteine rich small secretory peptide family. Epidermal patterning factor subfamily.</text>
</comment>
<evidence type="ECO:0000256" key="8">
    <source>
        <dbReference type="SAM" id="Phobius"/>
    </source>
</evidence>
<proteinExistence type="inferred from homology"/>
<comment type="subcellular location">
    <subcellularLocation>
        <location evidence="1 7">Secreted</location>
    </subcellularLocation>
</comment>
<protein>
    <recommendedName>
        <fullName evidence="7">Epidermal patterning factor-like protein</fullName>
    </recommendedName>
</protein>
<name>A0A9D4X5Z4_PEA</name>
<comment type="function">
    <text evidence="7">Controls stomatal patterning.</text>
</comment>
<evidence type="ECO:0000256" key="5">
    <source>
        <dbReference type="ARBA" id="ARBA00022729"/>
    </source>
</evidence>
<evidence type="ECO:0000256" key="2">
    <source>
        <dbReference type="ARBA" id="ARBA00008127"/>
    </source>
</evidence>
<comment type="caution">
    <text evidence="9">The sequence shown here is derived from an EMBL/GenBank/DDBJ whole genome shotgun (WGS) entry which is preliminary data.</text>
</comment>
<organism evidence="9 10">
    <name type="scientific">Pisum sativum</name>
    <name type="common">Garden pea</name>
    <name type="synonym">Lathyrus oleraceus</name>
    <dbReference type="NCBI Taxonomy" id="3888"/>
    <lineage>
        <taxon>Eukaryota</taxon>
        <taxon>Viridiplantae</taxon>
        <taxon>Streptophyta</taxon>
        <taxon>Embryophyta</taxon>
        <taxon>Tracheophyta</taxon>
        <taxon>Spermatophyta</taxon>
        <taxon>Magnoliopsida</taxon>
        <taxon>eudicotyledons</taxon>
        <taxon>Gunneridae</taxon>
        <taxon>Pentapetalae</taxon>
        <taxon>rosids</taxon>
        <taxon>fabids</taxon>
        <taxon>Fabales</taxon>
        <taxon>Fabaceae</taxon>
        <taxon>Papilionoideae</taxon>
        <taxon>50 kb inversion clade</taxon>
        <taxon>NPAAA clade</taxon>
        <taxon>Hologalegina</taxon>
        <taxon>IRL clade</taxon>
        <taxon>Fabeae</taxon>
        <taxon>Lathyrus</taxon>
    </lineage>
</organism>
<dbReference type="Gramene" id="Psat05G0831600-T1">
    <property type="protein sequence ID" value="KAI5414122.1"/>
    <property type="gene ID" value="KIW84_058316"/>
</dbReference>
<dbReference type="Proteomes" id="UP001058974">
    <property type="component" value="Chromosome 5"/>
</dbReference>
<dbReference type="Pfam" id="PF17181">
    <property type="entry name" value="EPF"/>
    <property type="match status" value="1"/>
</dbReference>
<dbReference type="EMBL" id="JAMSHJ010000005">
    <property type="protein sequence ID" value="KAI5414122.1"/>
    <property type="molecule type" value="Genomic_DNA"/>
</dbReference>
<keyword evidence="10" id="KW-1185">Reference proteome</keyword>
<accession>A0A9D4X5Z4</accession>
<feature type="transmembrane region" description="Helical" evidence="8">
    <location>
        <begin position="83"/>
        <end position="100"/>
    </location>
</feature>
<keyword evidence="4 7" id="KW-0964">Secreted</keyword>
<evidence type="ECO:0000256" key="3">
    <source>
        <dbReference type="ARBA" id="ARBA00022473"/>
    </source>
</evidence>
<keyword evidence="8" id="KW-0472">Membrane</keyword>
<keyword evidence="6" id="KW-1015">Disulfide bond</keyword>
<dbReference type="GO" id="GO:0005576">
    <property type="term" value="C:extracellular region"/>
    <property type="evidence" value="ECO:0007669"/>
    <property type="project" value="UniProtKB-SubCell"/>
</dbReference>
<feature type="non-terminal residue" evidence="9">
    <location>
        <position position="1"/>
    </location>
</feature>
<evidence type="ECO:0000256" key="7">
    <source>
        <dbReference type="RuleBase" id="RU367102"/>
    </source>
</evidence>
<dbReference type="PANTHER" id="PTHR33109">
    <property type="entry name" value="EPIDERMAL PATTERNING FACTOR-LIKE PROTEIN 4"/>
    <property type="match status" value="1"/>
</dbReference>
<keyword evidence="8" id="KW-1133">Transmembrane helix</keyword>
<gene>
    <name evidence="9" type="ORF">KIW84_058316</name>
</gene>
<evidence type="ECO:0000313" key="9">
    <source>
        <dbReference type="EMBL" id="KAI5414122.1"/>
    </source>
</evidence>
<evidence type="ECO:0000256" key="6">
    <source>
        <dbReference type="ARBA" id="ARBA00023157"/>
    </source>
</evidence>
<evidence type="ECO:0000256" key="4">
    <source>
        <dbReference type="ARBA" id="ARBA00022525"/>
    </source>
</evidence>
<evidence type="ECO:0000256" key="1">
    <source>
        <dbReference type="ARBA" id="ARBA00004613"/>
    </source>
</evidence>
<dbReference type="InterPro" id="IPR039455">
    <property type="entry name" value="EPFL"/>
</dbReference>
<evidence type="ECO:0000313" key="10">
    <source>
        <dbReference type="Proteomes" id="UP001058974"/>
    </source>
</evidence>
<reference evidence="9 10" key="1">
    <citation type="journal article" date="2022" name="Nat. Genet.">
        <title>Improved pea reference genome and pan-genome highlight genomic features and evolutionary characteristics.</title>
        <authorList>
            <person name="Yang T."/>
            <person name="Liu R."/>
            <person name="Luo Y."/>
            <person name="Hu S."/>
            <person name="Wang D."/>
            <person name="Wang C."/>
            <person name="Pandey M.K."/>
            <person name="Ge S."/>
            <person name="Xu Q."/>
            <person name="Li N."/>
            <person name="Li G."/>
            <person name="Huang Y."/>
            <person name="Saxena R.K."/>
            <person name="Ji Y."/>
            <person name="Li M."/>
            <person name="Yan X."/>
            <person name="He Y."/>
            <person name="Liu Y."/>
            <person name="Wang X."/>
            <person name="Xiang C."/>
            <person name="Varshney R.K."/>
            <person name="Ding H."/>
            <person name="Gao S."/>
            <person name="Zong X."/>
        </authorList>
    </citation>
    <scope>NUCLEOTIDE SEQUENCE [LARGE SCALE GENOMIC DNA]</scope>
    <source>
        <strain evidence="9 10">cv. Zhongwan 6</strain>
    </source>
</reference>